<dbReference type="AlphaFoldDB" id="A0A6A6XUQ8"/>
<evidence type="ECO:0000256" key="4">
    <source>
        <dbReference type="ARBA" id="ARBA00023136"/>
    </source>
</evidence>
<evidence type="ECO:0000256" key="2">
    <source>
        <dbReference type="ARBA" id="ARBA00022692"/>
    </source>
</evidence>
<gene>
    <name evidence="7" type="ORF">K505DRAFT_17048</name>
</gene>
<evidence type="ECO:0000256" key="1">
    <source>
        <dbReference type="ARBA" id="ARBA00004167"/>
    </source>
</evidence>
<evidence type="ECO:0000256" key="5">
    <source>
        <dbReference type="SAM" id="MobiDB-lite"/>
    </source>
</evidence>
<dbReference type="GO" id="GO:0071944">
    <property type="term" value="C:cell periphery"/>
    <property type="evidence" value="ECO:0007669"/>
    <property type="project" value="UniProtKB-ARBA"/>
</dbReference>
<evidence type="ECO:0000313" key="8">
    <source>
        <dbReference type="Proteomes" id="UP000799757"/>
    </source>
</evidence>
<dbReference type="Proteomes" id="UP000799757">
    <property type="component" value="Unassembled WGS sequence"/>
</dbReference>
<organism evidence="7 8">
    <name type="scientific">Melanomma pulvis-pyrius CBS 109.77</name>
    <dbReference type="NCBI Taxonomy" id="1314802"/>
    <lineage>
        <taxon>Eukaryota</taxon>
        <taxon>Fungi</taxon>
        <taxon>Dikarya</taxon>
        <taxon>Ascomycota</taxon>
        <taxon>Pezizomycotina</taxon>
        <taxon>Dothideomycetes</taxon>
        <taxon>Pleosporomycetidae</taxon>
        <taxon>Pleosporales</taxon>
        <taxon>Melanommataceae</taxon>
        <taxon>Melanomma</taxon>
    </lineage>
</organism>
<dbReference type="InterPro" id="IPR051694">
    <property type="entry name" value="Immunoregulatory_rcpt-like"/>
</dbReference>
<evidence type="ECO:0000256" key="3">
    <source>
        <dbReference type="ARBA" id="ARBA00022989"/>
    </source>
</evidence>
<keyword evidence="3 6" id="KW-1133">Transmembrane helix</keyword>
<accession>A0A6A6XUQ8</accession>
<dbReference type="EMBL" id="MU001750">
    <property type="protein sequence ID" value="KAF2800301.1"/>
    <property type="molecule type" value="Genomic_DNA"/>
</dbReference>
<sequence>MCNSVFIFENFQDSKPKTNINCGNSLSNWSYYRNIPASATEAAPSSTPSPSASVTDSNPQPISSTPAAPAQKKKKKKSKGWIAGAVIGPLLGLAIGLIALFLIRRRKKSQQPQPGAAVAGGAPPVQESSEAKPVFAQQGAYAPTTPGYNPHDPYNQQQQQAYGQSPDPQYNTPYNAPGSPPPPQNAYPSDHKYGYNQESTPGFVAELGGGGERAPAPQAAELGDGSVSAPVASGSHAAELSSEPVPKTK</sequence>
<dbReference type="CDD" id="cd12087">
    <property type="entry name" value="TM_EGFR-like"/>
    <property type="match status" value="1"/>
</dbReference>
<comment type="subcellular location">
    <subcellularLocation>
        <location evidence="1">Membrane</location>
        <topology evidence="1">Single-pass membrane protein</topology>
    </subcellularLocation>
</comment>
<keyword evidence="8" id="KW-1185">Reference proteome</keyword>
<dbReference type="PANTHER" id="PTHR15549:SF26">
    <property type="entry name" value="AXIAL BUDDING PATTERN PROTEIN 2-RELATED"/>
    <property type="match status" value="1"/>
</dbReference>
<feature type="compositionally biased region" description="Polar residues" evidence="5">
    <location>
        <begin position="54"/>
        <end position="66"/>
    </location>
</feature>
<evidence type="ECO:0000256" key="6">
    <source>
        <dbReference type="SAM" id="Phobius"/>
    </source>
</evidence>
<feature type="compositionally biased region" description="Low complexity" evidence="5">
    <location>
        <begin position="111"/>
        <end position="126"/>
    </location>
</feature>
<feature type="region of interest" description="Disordered" evidence="5">
    <location>
        <begin position="111"/>
        <end position="249"/>
    </location>
</feature>
<evidence type="ECO:0000313" key="7">
    <source>
        <dbReference type="EMBL" id="KAF2800301.1"/>
    </source>
</evidence>
<feature type="compositionally biased region" description="Low complexity" evidence="5">
    <location>
        <begin position="40"/>
        <end position="53"/>
    </location>
</feature>
<keyword evidence="4 6" id="KW-0472">Membrane</keyword>
<proteinExistence type="predicted"/>
<keyword evidence="2 6" id="KW-0812">Transmembrane</keyword>
<protein>
    <submittedName>
        <fullName evidence="7">Uncharacterized protein</fullName>
    </submittedName>
</protein>
<feature type="transmembrane region" description="Helical" evidence="6">
    <location>
        <begin position="81"/>
        <end position="103"/>
    </location>
</feature>
<dbReference type="PANTHER" id="PTHR15549">
    <property type="entry name" value="PAIRED IMMUNOGLOBULIN-LIKE TYPE 2 RECEPTOR"/>
    <property type="match status" value="1"/>
</dbReference>
<feature type="compositionally biased region" description="Polar residues" evidence="5">
    <location>
        <begin position="161"/>
        <end position="174"/>
    </location>
</feature>
<dbReference type="GO" id="GO:0016020">
    <property type="term" value="C:membrane"/>
    <property type="evidence" value="ECO:0007669"/>
    <property type="project" value="UniProtKB-SubCell"/>
</dbReference>
<name>A0A6A6XUQ8_9PLEO</name>
<dbReference type="OrthoDB" id="3557178at2759"/>
<feature type="region of interest" description="Disordered" evidence="5">
    <location>
        <begin position="40"/>
        <end position="78"/>
    </location>
</feature>
<reference evidence="7" key="1">
    <citation type="journal article" date="2020" name="Stud. Mycol.">
        <title>101 Dothideomycetes genomes: a test case for predicting lifestyles and emergence of pathogens.</title>
        <authorList>
            <person name="Haridas S."/>
            <person name="Albert R."/>
            <person name="Binder M."/>
            <person name="Bloem J."/>
            <person name="Labutti K."/>
            <person name="Salamov A."/>
            <person name="Andreopoulos B."/>
            <person name="Baker S."/>
            <person name="Barry K."/>
            <person name="Bills G."/>
            <person name="Bluhm B."/>
            <person name="Cannon C."/>
            <person name="Castanera R."/>
            <person name="Culley D."/>
            <person name="Daum C."/>
            <person name="Ezra D."/>
            <person name="Gonzalez J."/>
            <person name="Henrissat B."/>
            <person name="Kuo A."/>
            <person name="Liang C."/>
            <person name="Lipzen A."/>
            <person name="Lutzoni F."/>
            <person name="Magnuson J."/>
            <person name="Mondo S."/>
            <person name="Nolan M."/>
            <person name="Ohm R."/>
            <person name="Pangilinan J."/>
            <person name="Park H.-J."/>
            <person name="Ramirez L."/>
            <person name="Alfaro M."/>
            <person name="Sun H."/>
            <person name="Tritt A."/>
            <person name="Yoshinaga Y."/>
            <person name="Zwiers L.-H."/>
            <person name="Turgeon B."/>
            <person name="Goodwin S."/>
            <person name="Spatafora J."/>
            <person name="Crous P."/>
            <person name="Grigoriev I."/>
        </authorList>
    </citation>
    <scope>NUCLEOTIDE SEQUENCE</scope>
    <source>
        <strain evidence="7">CBS 109.77</strain>
    </source>
</reference>